<dbReference type="AlphaFoldDB" id="A0A8J3ZH03"/>
<name>A0A8J3ZH03_9ACTN</name>
<comment type="caution">
    <text evidence="2">The sequence shown here is derived from an EMBL/GenBank/DDBJ whole genome shotgun (WGS) entry which is preliminary data.</text>
</comment>
<sequence length="305" mass="32442">MNIWASALLRARGADMPTTVRGAIIAPVTEPTPWPTPGQPDEGPPWRPANDVETRLLAALDRDDRQEFFRTLMTAPLFLPQTVADPDTATEAQAEDYVTFDSGEVTYLLAFTSVETLQVCVGHIANGYVESDYDTLRVGLADSDLQLGFNLGTPIDAWLDPESVARAAAGEIAVPTGAEMAELMELTDPANAAAVDAAAEQELEAYVDDYITGLVDGDVLVVADRGTWRIAPVDGVPTIEVYSAAEHTPPGTPTTTAPFLDVVARWPAGAEQLTVNPGTPLAFSLPAEVLAAFAEEAHLTSPENN</sequence>
<protein>
    <recommendedName>
        <fullName evidence="1">SseB protein N-terminal domain-containing protein</fullName>
    </recommendedName>
</protein>
<accession>A0A8J3ZH03</accession>
<dbReference type="InterPro" id="IPR009839">
    <property type="entry name" value="SseB_N"/>
</dbReference>
<reference evidence="2" key="1">
    <citation type="submission" date="2021-01" db="EMBL/GenBank/DDBJ databases">
        <title>Whole genome shotgun sequence of Virgisporangium aurantiacum NBRC 16421.</title>
        <authorList>
            <person name="Komaki H."/>
            <person name="Tamura T."/>
        </authorList>
    </citation>
    <scope>NUCLEOTIDE SEQUENCE</scope>
    <source>
        <strain evidence="2">NBRC 16421</strain>
    </source>
</reference>
<evidence type="ECO:0000259" key="1">
    <source>
        <dbReference type="Pfam" id="PF07179"/>
    </source>
</evidence>
<dbReference type="Pfam" id="PF07179">
    <property type="entry name" value="SseB"/>
    <property type="match status" value="1"/>
</dbReference>
<evidence type="ECO:0000313" key="2">
    <source>
        <dbReference type="EMBL" id="GIJ62643.1"/>
    </source>
</evidence>
<proteinExistence type="predicted"/>
<dbReference type="EMBL" id="BOPG01000081">
    <property type="protein sequence ID" value="GIJ62643.1"/>
    <property type="molecule type" value="Genomic_DNA"/>
</dbReference>
<keyword evidence="3" id="KW-1185">Reference proteome</keyword>
<dbReference type="Proteomes" id="UP000612585">
    <property type="component" value="Unassembled WGS sequence"/>
</dbReference>
<organism evidence="2 3">
    <name type="scientific">Virgisporangium aurantiacum</name>
    <dbReference type="NCBI Taxonomy" id="175570"/>
    <lineage>
        <taxon>Bacteria</taxon>
        <taxon>Bacillati</taxon>
        <taxon>Actinomycetota</taxon>
        <taxon>Actinomycetes</taxon>
        <taxon>Micromonosporales</taxon>
        <taxon>Micromonosporaceae</taxon>
        <taxon>Virgisporangium</taxon>
    </lineage>
</organism>
<evidence type="ECO:0000313" key="3">
    <source>
        <dbReference type="Proteomes" id="UP000612585"/>
    </source>
</evidence>
<gene>
    <name evidence="2" type="ORF">Vau01_101590</name>
</gene>
<feature type="domain" description="SseB protein N-terminal" evidence="1">
    <location>
        <begin position="56"/>
        <end position="165"/>
    </location>
</feature>